<feature type="compositionally biased region" description="Low complexity" evidence="7">
    <location>
        <begin position="110"/>
        <end position="121"/>
    </location>
</feature>
<evidence type="ECO:0000256" key="3">
    <source>
        <dbReference type="ARBA" id="ARBA00022692"/>
    </source>
</evidence>
<dbReference type="GO" id="GO:0005637">
    <property type="term" value="C:nuclear inner membrane"/>
    <property type="evidence" value="ECO:0007669"/>
    <property type="project" value="UniProtKB-SubCell"/>
</dbReference>
<dbReference type="GO" id="GO:0034399">
    <property type="term" value="C:nuclear periphery"/>
    <property type="evidence" value="ECO:0007669"/>
    <property type="project" value="TreeGrafter"/>
</dbReference>
<dbReference type="AlphaFoldDB" id="A0A8K0UL16"/>
<keyword evidence="3" id="KW-0812">Transmembrane</keyword>
<dbReference type="InterPro" id="IPR041885">
    <property type="entry name" value="MAN1_winged_helix_dom"/>
</dbReference>
<dbReference type="GO" id="GO:0003682">
    <property type="term" value="F:chromatin binding"/>
    <property type="evidence" value="ECO:0007669"/>
    <property type="project" value="InterPro"/>
</dbReference>
<dbReference type="GO" id="GO:0071763">
    <property type="term" value="P:nuclear membrane organization"/>
    <property type="evidence" value="ECO:0007669"/>
    <property type="project" value="TreeGrafter"/>
</dbReference>
<evidence type="ECO:0000256" key="5">
    <source>
        <dbReference type="ARBA" id="ARBA00023136"/>
    </source>
</evidence>
<evidence type="ECO:0000256" key="6">
    <source>
        <dbReference type="ARBA" id="ARBA00023242"/>
    </source>
</evidence>
<dbReference type="Pfam" id="PF12949">
    <property type="entry name" value="HeH"/>
    <property type="match status" value="1"/>
</dbReference>
<name>A0A8K0UL16_9AGAR</name>
<dbReference type="PANTHER" id="PTHR47808:SF2">
    <property type="entry name" value="LEM DOMAIN-CONTAINING PROTEIN 2"/>
    <property type="match status" value="1"/>
</dbReference>
<dbReference type="Gene3D" id="1.10.10.1180">
    <property type="entry name" value="MAN1, winged-helix domain"/>
    <property type="match status" value="1"/>
</dbReference>
<feature type="compositionally biased region" description="Polar residues" evidence="7">
    <location>
        <begin position="73"/>
        <end position="82"/>
    </location>
</feature>
<dbReference type="GO" id="GO:0005783">
    <property type="term" value="C:endoplasmic reticulum"/>
    <property type="evidence" value="ECO:0007669"/>
    <property type="project" value="TreeGrafter"/>
</dbReference>
<dbReference type="InterPro" id="IPR025856">
    <property type="entry name" value="HeH/LEM_domain"/>
</dbReference>
<keyword evidence="6" id="KW-0539">Nucleus</keyword>
<dbReference type="Pfam" id="PF09402">
    <property type="entry name" value="MSC"/>
    <property type="match status" value="1"/>
</dbReference>
<feature type="domain" description="Man1/Src1-like C-terminal" evidence="8">
    <location>
        <begin position="370"/>
        <end position="809"/>
    </location>
</feature>
<dbReference type="EMBL" id="JAEVFJ010000019">
    <property type="protein sequence ID" value="KAH8099474.1"/>
    <property type="molecule type" value="Genomic_DNA"/>
</dbReference>
<proteinExistence type="predicted"/>
<gene>
    <name evidence="10" type="ORF">BXZ70DRAFT_1008885</name>
</gene>
<keyword evidence="2" id="KW-0597">Phosphoprotein</keyword>
<organism evidence="10 11">
    <name type="scientific">Cristinia sonorae</name>
    <dbReference type="NCBI Taxonomy" id="1940300"/>
    <lineage>
        <taxon>Eukaryota</taxon>
        <taxon>Fungi</taxon>
        <taxon>Dikarya</taxon>
        <taxon>Basidiomycota</taxon>
        <taxon>Agaricomycotina</taxon>
        <taxon>Agaricomycetes</taxon>
        <taxon>Agaricomycetidae</taxon>
        <taxon>Agaricales</taxon>
        <taxon>Pleurotineae</taxon>
        <taxon>Stephanosporaceae</taxon>
        <taxon>Cristinia</taxon>
    </lineage>
</organism>
<evidence type="ECO:0000256" key="4">
    <source>
        <dbReference type="ARBA" id="ARBA00022989"/>
    </source>
</evidence>
<keyword evidence="5" id="KW-0472">Membrane</keyword>
<comment type="caution">
    <text evidence="10">The sequence shown here is derived from an EMBL/GenBank/DDBJ whole genome shotgun (WGS) entry which is preliminary data.</text>
</comment>
<evidence type="ECO:0000256" key="7">
    <source>
        <dbReference type="SAM" id="MobiDB-lite"/>
    </source>
</evidence>
<evidence type="ECO:0000256" key="1">
    <source>
        <dbReference type="ARBA" id="ARBA00004540"/>
    </source>
</evidence>
<evidence type="ECO:0000313" key="11">
    <source>
        <dbReference type="Proteomes" id="UP000813824"/>
    </source>
</evidence>
<dbReference type="CDD" id="cd12935">
    <property type="entry name" value="LEM_like"/>
    <property type="match status" value="1"/>
</dbReference>
<keyword evidence="4" id="KW-1133">Transmembrane helix</keyword>
<evidence type="ECO:0000256" key="2">
    <source>
        <dbReference type="ARBA" id="ARBA00022553"/>
    </source>
</evidence>
<dbReference type="InterPro" id="IPR018996">
    <property type="entry name" value="Man1/Src1-like_C"/>
</dbReference>
<reference evidence="10" key="1">
    <citation type="journal article" date="2021" name="New Phytol.">
        <title>Evolutionary innovations through gain and loss of genes in the ectomycorrhizal Boletales.</title>
        <authorList>
            <person name="Wu G."/>
            <person name="Miyauchi S."/>
            <person name="Morin E."/>
            <person name="Kuo A."/>
            <person name="Drula E."/>
            <person name="Varga T."/>
            <person name="Kohler A."/>
            <person name="Feng B."/>
            <person name="Cao Y."/>
            <person name="Lipzen A."/>
            <person name="Daum C."/>
            <person name="Hundley H."/>
            <person name="Pangilinan J."/>
            <person name="Johnson J."/>
            <person name="Barry K."/>
            <person name="LaButti K."/>
            <person name="Ng V."/>
            <person name="Ahrendt S."/>
            <person name="Min B."/>
            <person name="Choi I.G."/>
            <person name="Park H."/>
            <person name="Plett J.M."/>
            <person name="Magnuson J."/>
            <person name="Spatafora J.W."/>
            <person name="Nagy L.G."/>
            <person name="Henrissat B."/>
            <person name="Grigoriev I.V."/>
            <person name="Yang Z.L."/>
            <person name="Xu J."/>
            <person name="Martin F.M."/>
        </authorList>
    </citation>
    <scope>NUCLEOTIDE SEQUENCE</scope>
    <source>
        <strain evidence="10">KKN 215</strain>
    </source>
</reference>
<keyword evidence="11" id="KW-1185">Reference proteome</keyword>
<dbReference type="Proteomes" id="UP000813824">
    <property type="component" value="Unassembled WGS sequence"/>
</dbReference>
<sequence length="836" mass="91630">MTTKLTTAEIVAQGKYLEPDFEPSSLTVAQLLGVFGYHNVNYPTTYTKPKLVQLFNDEIKPRGKKLQKERLSRQNSQASQDGITDGHTGKPLNDTSSDAPVRRSSRRVSRPSSREPSLVVPTVEPPKRRRSSAEPSLGGPSRRRATKPIEPTLAEESEPEEVVVRKVSRSKKSSADAGTQARKLAQEDADSGWEDNNIFQSGAESSSPLRPSPVRPLSPTKDKPPSCRAPSVKPPESRFEPDLPAEVIREPRSSIMRSARASAIPEAPKEVQPTVQAIPEEEELEEVQDEQAASPEYLESHEVVSTNEPLSEEVVSEPETGSFDQMSDSDKAIEVSRRIAGQGKQVVARPSTDVASPPASIPLIYRIAMLLLTLTTSYLCYDYKQEASHIGFCETGQTSNDVLRGLQAHWAAVDSCNRDNRTYLLPAPDGTQSVLSPVPTPTPSLASEINNEELTGMELCPAPPLLPIPRPDYCTPCPAHAVCGPSTMTCETGYLIRPHPLLFFLPLSVSPNSPHAQNSYTTPSYLPPTSSSGTVSELLYKGLSQILDGLPGLGPVALPPHCVEDPKRKARIGALGNAVETVLANHRGRLVCDGVSDQPTGSDADEAKKWGIEIEELKDRLKKEGMKKKLAPRLMDAFDENFNEAIQQLLQWGGVFLGEDASGSRYVAHKSLKMDLVCAAKVKARASWNQWRNQFFGTLLSVIAMIALRQRRARNVVEGQRVATLVQTALECLRNQELAHHTDPVTAPHPFLSSLQLRDLILQDEHSVSTRRRLWERVERVVEANANVRTNLEEVEGGDEMRVWRWVGSAGKTLGSSSPDADTERRTILSASAGDA</sequence>
<feature type="domain" description="HeH/LEM" evidence="9">
    <location>
        <begin position="23"/>
        <end position="57"/>
    </location>
</feature>
<feature type="region of interest" description="Disordered" evidence="7">
    <location>
        <begin position="295"/>
        <end position="328"/>
    </location>
</feature>
<comment type="subcellular location">
    <subcellularLocation>
        <location evidence="1">Nucleus inner membrane</location>
    </subcellularLocation>
</comment>
<protein>
    <submittedName>
        <fullName evidence="10">Man1-Src1p-C-terminal domain-containing protein</fullName>
    </submittedName>
</protein>
<evidence type="ECO:0000259" key="8">
    <source>
        <dbReference type="Pfam" id="PF09402"/>
    </source>
</evidence>
<dbReference type="OrthoDB" id="5376590at2759"/>
<feature type="compositionally biased region" description="Low complexity" evidence="7">
    <location>
        <begin position="253"/>
        <end position="264"/>
    </location>
</feature>
<dbReference type="InterPro" id="IPR044780">
    <property type="entry name" value="Heh2/Src1"/>
</dbReference>
<accession>A0A8K0UL16</accession>
<dbReference type="PANTHER" id="PTHR47808">
    <property type="entry name" value="INNER NUCLEAR MEMBRANE PROTEIN HEH2-RELATED"/>
    <property type="match status" value="1"/>
</dbReference>
<evidence type="ECO:0000259" key="9">
    <source>
        <dbReference type="Pfam" id="PF12949"/>
    </source>
</evidence>
<feature type="region of interest" description="Disordered" evidence="7">
    <location>
        <begin position="64"/>
        <end position="272"/>
    </location>
</feature>
<evidence type="ECO:0000313" key="10">
    <source>
        <dbReference type="EMBL" id="KAH8099474.1"/>
    </source>
</evidence>
<feature type="compositionally biased region" description="Basic and acidic residues" evidence="7">
    <location>
        <begin position="235"/>
        <end position="252"/>
    </location>
</feature>
<feature type="region of interest" description="Disordered" evidence="7">
    <location>
        <begin position="813"/>
        <end position="836"/>
    </location>
</feature>